<name>A0A2U1MWI8_ARTAN</name>
<proteinExistence type="predicted"/>
<evidence type="ECO:0000313" key="2">
    <source>
        <dbReference type="Proteomes" id="UP000245207"/>
    </source>
</evidence>
<protein>
    <submittedName>
        <fullName evidence="1">Uncharacterized protein</fullName>
    </submittedName>
</protein>
<gene>
    <name evidence="1" type="ORF">CTI12_AA148750</name>
</gene>
<dbReference type="Proteomes" id="UP000245207">
    <property type="component" value="Unassembled WGS sequence"/>
</dbReference>
<dbReference type="AlphaFoldDB" id="A0A2U1MWI8"/>
<accession>A0A2U1MWI8</accession>
<dbReference type="EMBL" id="PKPP01004187">
    <property type="protein sequence ID" value="PWA65600.1"/>
    <property type="molecule type" value="Genomic_DNA"/>
</dbReference>
<comment type="caution">
    <text evidence="1">The sequence shown here is derived from an EMBL/GenBank/DDBJ whole genome shotgun (WGS) entry which is preliminary data.</text>
</comment>
<reference evidence="1 2" key="1">
    <citation type="journal article" date="2018" name="Mol. Plant">
        <title>The genome of Artemisia annua provides insight into the evolution of Asteraceae family and artemisinin biosynthesis.</title>
        <authorList>
            <person name="Shen Q."/>
            <person name="Zhang L."/>
            <person name="Liao Z."/>
            <person name="Wang S."/>
            <person name="Yan T."/>
            <person name="Shi P."/>
            <person name="Liu M."/>
            <person name="Fu X."/>
            <person name="Pan Q."/>
            <person name="Wang Y."/>
            <person name="Lv Z."/>
            <person name="Lu X."/>
            <person name="Zhang F."/>
            <person name="Jiang W."/>
            <person name="Ma Y."/>
            <person name="Chen M."/>
            <person name="Hao X."/>
            <person name="Li L."/>
            <person name="Tang Y."/>
            <person name="Lv G."/>
            <person name="Zhou Y."/>
            <person name="Sun X."/>
            <person name="Brodelius P.E."/>
            <person name="Rose J.K.C."/>
            <person name="Tang K."/>
        </authorList>
    </citation>
    <scope>NUCLEOTIDE SEQUENCE [LARGE SCALE GENOMIC DNA]</scope>
    <source>
        <strain evidence="2">cv. Huhao1</strain>
        <tissue evidence="1">Leaf</tissue>
    </source>
</reference>
<evidence type="ECO:0000313" key="1">
    <source>
        <dbReference type="EMBL" id="PWA65600.1"/>
    </source>
</evidence>
<sequence>MERKNTKVNSEKASVPKGRVEQRVKLINSNATMEEKLRQRDGSYEKLKVQRKKKHTILTILGSQHASSPRKSTNEKLSHVRRTCQKEYLAVSDYVAEFYWIIHLIRALDSVSRSS</sequence>
<keyword evidence="2" id="KW-1185">Reference proteome</keyword>
<organism evidence="1 2">
    <name type="scientific">Artemisia annua</name>
    <name type="common">Sweet wormwood</name>
    <dbReference type="NCBI Taxonomy" id="35608"/>
    <lineage>
        <taxon>Eukaryota</taxon>
        <taxon>Viridiplantae</taxon>
        <taxon>Streptophyta</taxon>
        <taxon>Embryophyta</taxon>
        <taxon>Tracheophyta</taxon>
        <taxon>Spermatophyta</taxon>
        <taxon>Magnoliopsida</taxon>
        <taxon>eudicotyledons</taxon>
        <taxon>Gunneridae</taxon>
        <taxon>Pentapetalae</taxon>
        <taxon>asterids</taxon>
        <taxon>campanulids</taxon>
        <taxon>Asterales</taxon>
        <taxon>Asteraceae</taxon>
        <taxon>Asteroideae</taxon>
        <taxon>Anthemideae</taxon>
        <taxon>Artemisiinae</taxon>
        <taxon>Artemisia</taxon>
    </lineage>
</organism>